<evidence type="ECO:0000256" key="5">
    <source>
        <dbReference type="PROSITE-ProRule" id="PRU00277"/>
    </source>
</evidence>
<dbReference type="PANTHER" id="PTHR45625">
    <property type="entry name" value="PEPTIDYL-PROLYL CIS-TRANS ISOMERASE-RELATED"/>
    <property type="match status" value="1"/>
</dbReference>
<comment type="catalytic activity">
    <reaction evidence="1 5">
        <text>[protein]-peptidylproline (omega=180) = [protein]-peptidylproline (omega=0)</text>
        <dbReference type="Rhea" id="RHEA:16237"/>
        <dbReference type="Rhea" id="RHEA-COMP:10747"/>
        <dbReference type="Rhea" id="RHEA-COMP:10748"/>
        <dbReference type="ChEBI" id="CHEBI:83833"/>
        <dbReference type="ChEBI" id="CHEBI:83834"/>
        <dbReference type="EC" id="5.2.1.8"/>
    </reaction>
</comment>
<dbReference type="InterPro" id="IPR046357">
    <property type="entry name" value="PPIase_dom_sf"/>
</dbReference>
<dbReference type="InterPro" id="IPR002130">
    <property type="entry name" value="Cyclophilin-type_PPIase_dom"/>
</dbReference>
<dbReference type="Gene3D" id="3.10.50.40">
    <property type="match status" value="1"/>
</dbReference>
<dbReference type="SUPFAM" id="SSF50891">
    <property type="entry name" value="Cyclophilin-like"/>
    <property type="match status" value="1"/>
</dbReference>
<evidence type="ECO:0000256" key="4">
    <source>
        <dbReference type="ARBA" id="ARBA00023235"/>
    </source>
</evidence>
<protein>
    <recommendedName>
        <fullName evidence="2 5">peptidylprolyl isomerase</fullName>
        <ecNumber evidence="2 5">5.2.1.8</ecNumber>
    </recommendedName>
</protein>
<evidence type="ECO:0000259" key="8">
    <source>
        <dbReference type="PROSITE" id="PS50059"/>
    </source>
</evidence>
<evidence type="ECO:0000256" key="3">
    <source>
        <dbReference type="ARBA" id="ARBA00023110"/>
    </source>
</evidence>
<accession>A0A7K1LSF2</accession>
<dbReference type="AlphaFoldDB" id="A0A7K1LSF2"/>
<keyword evidence="11" id="KW-1185">Reference proteome</keyword>
<dbReference type="Proteomes" id="UP000460416">
    <property type="component" value="Unassembled WGS sequence"/>
</dbReference>
<feature type="signal peptide" evidence="7">
    <location>
        <begin position="1"/>
        <end position="20"/>
    </location>
</feature>
<dbReference type="Pfam" id="PF00160">
    <property type="entry name" value="Pro_isomerase"/>
    <property type="match status" value="1"/>
</dbReference>
<evidence type="ECO:0000259" key="9">
    <source>
        <dbReference type="PROSITE" id="PS50072"/>
    </source>
</evidence>
<sequence length="377" mass="41302">MKTKSLFLLLTMAMSLIACNEEYPELEDGMYAEFNTSMGPIVAELYFEETPMTVANFVSLAEGNSKMADSTYKEKKYYDGIIFHRVIDGFMIQGGDPTGTGSGGPGYKFPDEFVDSLSHDSKGILSMANAGPGTNGSQFFITLAPVQQLDGRHTVFGKIVKGQDVVDSIGKVETGPRDKPVKDVTINELNIIRKGSAAKNFDAPKVFEEELANIEAEKEAEARKMQEMAAKKAEEFKAIEEKADSLESGLKIYFENKGDGEKPKNGQKILVDYEGYFADGTLFDTNKEELAKEFKVFNERRAAQGGYGSSTMIYGPDAPMIPGFKEGIQQMQVGDEAVVFIPSHLAYGERGAGGVIPPNTDLIFRIKLVDMAGEETK</sequence>
<organism evidence="10 11">
    <name type="scientific">Christiangramia aestuarii</name>
    <dbReference type="NCBI Taxonomy" id="1028746"/>
    <lineage>
        <taxon>Bacteria</taxon>
        <taxon>Pseudomonadati</taxon>
        <taxon>Bacteroidota</taxon>
        <taxon>Flavobacteriia</taxon>
        <taxon>Flavobacteriales</taxon>
        <taxon>Flavobacteriaceae</taxon>
        <taxon>Christiangramia</taxon>
    </lineage>
</organism>
<keyword evidence="6" id="KW-0175">Coiled coil</keyword>
<dbReference type="InterPro" id="IPR001179">
    <property type="entry name" value="PPIase_FKBP_dom"/>
</dbReference>
<dbReference type="OrthoDB" id="9807797at2"/>
<keyword evidence="3 5" id="KW-0697">Rotamase</keyword>
<dbReference type="InterPro" id="IPR029000">
    <property type="entry name" value="Cyclophilin-like_dom_sf"/>
</dbReference>
<dbReference type="PROSITE" id="PS50072">
    <property type="entry name" value="CSA_PPIASE_2"/>
    <property type="match status" value="1"/>
</dbReference>
<gene>
    <name evidence="10" type="ORF">FLP08_13280</name>
</gene>
<evidence type="ECO:0000313" key="11">
    <source>
        <dbReference type="Proteomes" id="UP000460416"/>
    </source>
</evidence>
<keyword evidence="4 5" id="KW-0413">Isomerase</keyword>
<evidence type="ECO:0000313" key="10">
    <source>
        <dbReference type="EMBL" id="MUP43551.1"/>
    </source>
</evidence>
<dbReference type="Gene3D" id="2.40.100.10">
    <property type="entry name" value="Cyclophilin-like"/>
    <property type="match status" value="1"/>
</dbReference>
<dbReference type="PROSITE" id="PS50059">
    <property type="entry name" value="FKBP_PPIASE"/>
    <property type="match status" value="1"/>
</dbReference>
<evidence type="ECO:0000256" key="2">
    <source>
        <dbReference type="ARBA" id="ARBA00013194"/>
    </source>
</evidence>
<dbReference type="GO" id="GO:0003755">
    <property type="term" value="F:peptidyl-prolyl cis-trans isomerase activity"/>
    <property type="evidence" value="ECO:0007669"/>
    <property type="project" value="UniProtKB-KW"/>
</dbReference>
<dbReference type="PANTHER" id="PTHR45625:SF4">
    <property type="entry name" value="PEPTIDYLPROLYL ISOMERASE DOMAIN AND WD REPEAT-CONTAINING PROTEIN 1"/>
    <property type="match status" value="1"/>
</dbReference>
<dbReference type="Pfam" id="PF00254">
    <property type="entry name" value="FKBP_C"/>
    <property type="match status" value="1"/>
</dbReference>
<dbReference type="CDD" id="cd00317">
    <property type="entry name" value="cyclophilin"/>
    <property type="match status" value="1"/>
</dbReference>
<evidence type="ECO:0000256" key="1">
    <source>
        <dbReference type="ARBA" id="ARBA00000971"/>
    </source>
</evidence>
<comment type="caution">
    <text evidence="10">The sequence shown here is derived from an EMBL/GenBank/DDBJ whole genome shotgun (WGS) entry which is preliminary data.</text>
</comment>
<dbReference type="InterPro" id="IPR044666">
    <property type="entry name" value="Cyclophilin_A-like"/>
</dbReference>
<feature type="coiled-coil region" evidence="6">
    <location>
        <begin position="211"/>
        <end position="242"/>
    </location>
</feature>
<dbReference type="EMBL" id="VJVW01000005">
    <property type="protein sequence ID" value="MUP43551.1"/>
    <property type="molecule type" value="Genomic_DNA"/>
</dbReference>
<dbReference type="EC" id="5.2.1.8" evidence="2 5"/>
<dbReference type="RefSeq" id="WP_156277382.1">
    <property type="nucleotide sequence ID" value="NZ_BAABGI010000004.1"/>
</dbReference>
<evidence type="ECO:0000256" key="6">
    <source>
        <dbReference type="SAM" id="Coils"/>
    </source>
</evidence>
<dbReference type="SUPFAM" id="SSF54534">
    <property type="entry name" value="FKBP-like"/>
    <property type="match status" value="1"/>
</dbReference>
<feature type="chain" id="PRO_5029651682" description="peptidylprolyl isomerase" evidence="7">
    <location>
        <begin position="21"/>
        <end position="377"/>
    </location>
</feature>
<evidence type="ECO:0000256" key="7">
    <source>
        <dbReference type="SAM" id="SignalP"/>
    </source>
</evidence>
<dbReference type="PRINTS" id="PR00153">
    <property type="entry name" value="CSAPPISMRASE"/>
</dbReference>
<reference evidence="10 11" key="1">
    <citation type="submission" date="2019-07" db="EMBL/GenBank/DDBJ databases">
        <title>Gramella aestuarii sp. nov., isolated from a tidal flat, and emended description of Gramella echinicola.</title>
        <authorList>
            <person name="Liu L."/>
        </authorList>
    </citation>
    <scope>NUCLEOTIDE SEQUENCE [LARGE SCALE GENOMIC DNA]</scope>
    <source>
        <strain evidence="10 11">BS12</strain>
    </source>
</reference>
<feature type="domain" description="PPIase cyclophilin-type" evidence="9">
    <location>
        <begin position="35"/>
        <end position="191"/>
    </location>
</feature>
<proteinExistence type="predicted"/>
<feature type="domain" description="PPIase FKBP-type" evidence="8">
    <location>
        <begin position="266"/>
        <end position="372"/>
    </location>
</feature>
<name>A0A7K1LSF2_9FLAO</name>
<dbReference type="PROSITE" id="PS51257">
    <property type="entry name" value="PROKAR_LIPOPROTEIN"/>
    <property type="match status" value="1"/>
</dbReference>
<keyword evidence="7" id="KW-0732">Signal</keyword>